<keyword evidence="1" id="KW-0472">Membrane</keyword>
<gene>
    <name evidence="2" type="ORF">FHS38_005930</name>
</gene>
<accession>A0A7W7LGP7</accession>
<feature type="transmembrane region" description="Helical" evidence="1">
    <location>
        <begin position="40"/>
        <end position="67"/>
    </location>
</feature>
<feature type="transmembrane region" description="Helical" evidence="1">
    <location>
        <begin position="87"/>
        <end position="113"/>
    </location>
</feature>
<comment type="caution">
    <text evidence="2">The sequence shown here is derived from an EMBL/GenBank/DDBJ whole genome shotgun (WGS) entry which is preliminary data.</text>
</comment>
<protein>
    <submittedName>
        <fullName evidence="2">Uncharacterized protein</fullName>
    </submittedName>
</protein>
<keyword evidence="3" id="KW-1185">Reference proteome</keyword>
<evidence type="ECO:0000256" key="1">
    <source>
        <dbReference type="SAM" id="Phobius"/>
    </source>
</evidence>
<keyword evidence="1" id="KW-1133">Transmembrane helix</keyword>
<evidence type="ECO:0000313" key="2">
    <source>
        <dbReference type="EMBL" id="MBB4889854.1"/>
    </source>
</evidence>
<dbReference type="Proteomes" id="UP000556436">
    <property type="component" value="Unassembled WGS sequence"/>
</dbReference>
<organism evidence="2 3">
    <name type="scientific">Streptomyces netropsis</name>
    <name type="common">Streptoverticillium netropsis</name>
    <dbReference type="NCBI Taxonomy" id="55404"/>
    <lineage>
        <taxon>Bacteria</taxon>
        <taxon>Bacillati</taxon>
        <taxon>Actinomycetota</taxon>
        <taxon>Actinomycetes</taxon>
        <taxon>Kitasatosporales</taxon>
        <taxon>Streptomycetaceae</taxon>
        <taxon>Streptomyces</taxon>
    </lineage>
</organism>
<proteinExistence type="predicted"/>
<keyword evidence="1" id="KW-0812">Transmembrane</keyword>
<dbReference type="RefSeq" id="WP_184738600.1">
    <property type="nucleotide sequence ID" value="NZ_BMRW01000013.1"/>
</dbReference>
<reference evidence="2 3" key="1">
    <citation type="submission" date="2020-08" db="EMBL/GenBank/DDBJ databases">
        <title>Genomic Encyclopedia of Type Strains, Phase III (KMG-III): the genomes of soil and plant-associated and newly described type strains.</title>
        <authorList>
            <person name="Whitman W."/>
        </authorList>
    </citation>
    <scope>NUCLEOTIDE SEQUENCE [LARGE SCALE GENOMIC DNA]</scope>
    <source>
        <strain evidence="2 3">CECT 3265</strain>
    </source>
</reference>
<evidence type="ECO:0000313" key="3">
    <source>
        <dbReference type="Proteomes" id="UP000556436"/>
    </source>
</evidence>
<sequence>MDTDQPTWPPPGSNRLRHKMAKWFYRWWKRPLFIWFRQRGVWGFVAVTVLYLAASCSLESFECAAQFMIGYLNPFNPPHPLRPGQQAWAITIRFVGWILVPAVVGSAAGLLVAEQMRRLFNKDPLRVRRRGLAWWLFHREPKGKVPNE</sequence>
<dbReference type="EMBL" id="JACHJG010000015">
    <property type="protein sequence ID" value="MBB4889854.1"/>
    <property type="molecule type" value="Genomic_DNA"/>
</dbReference>
<dbReference type="AlphaFoldDB" id="A0A7W7LGP7"/>
<name>A0A7W7LGP7_STRNE</name>